<gene>
    <name evidence="3" type="primary">yycH</name>
    <name evidence="3" type="ORF">M9R32_14370</name>
</gene>
<dbReference type="InterPro" id="IPR042274">
    <property type="entry name" value="YycH/YycI_2"/>
</dbReference>
<dbReference type="AlphaFoldDB" id="A0A9X3LI52"/>
<comment type="caution">
    <text evidence="3">The sequence shown here is derived from an EMBL/GenBank/DDBJ whole genome shotgun (WGS) entry which is preliminary data.</text>
</comment>
<dbReference type="EMBL" id="JAMKBJ010000016">
    <property type="protein sequence ID" value="MCZ8538378.1"/>
    <property type="molecule type" value="Genomic_DNA"/>
</dbReference>
<keyword evidence="1" id="KW-1133">Transmembrane helix</keyword>
<dbReference type="CDD" id="cd15787">
    <property type="entry name" value="YycH_N"/>
    <property type="match status" value="1"/>
</dbReference>
<dbReference type="Gene3D" id="3.30.310.160">
    <property type="entry name" value="YycH protein, domain 2"/>
    <property type="match status" value="1"/>
</dbReference>
<proteinExistence type="predicted"/>
<dbReference type="RefSeq" id="WP_269927449.1">
    <property type="nucleotide sequence ID" value="NZ_JAMKBJ010000016.1"/>
</dbReference>
<evidence type="ECO:0000256" key="1">
    <source>
        <dbReference type="SAM" id="Phobius"/>
    </source>
</evidence>
<dbReference type="Proteomes" id="UP001152173">
    <property type="component" value="Unassembled WGS sequence"/>
</dbReference>
<organism evidence="3 4">
    <name type="scientific">Paenisporosarcina quisquiliarum</name>
    <dbReference type="NCBI Taxonomy" id="365346"/>
    <lineage>
        <taxon>Bacteria</taxon>
        <taxon>Bacillati</taxon>
        <taxon>Bacillota</taxon>
        <taxon>Bacilli</taxon>
        <taxon>Bacillales</taxon>
        <taxon>Caryophanaceae</taxon>
        <taxon>Paenisporosarcina</taxon>
    </lineage>
</organism>
<keyword evidence="1" id="KW-0472">Membrane</keyword>
<dbReference type="InterPro" id="IPR009996">
    <property type="entry name" value="YycH"/>
</dbReference>
<feature type="domain" description="Regulatory protein YycH" evidence="2">
    <location>
        <begin position="7"/>
        <end position="431"/>
    </location>
</feature>
<protein>
    <submittedName>
        <fullName evidence="3">Two-component system activity regulator YycH</fullName>
    </submittedName>
</protein>
<reference evidence="3" key="1">
    <citation type="submission" date="2022-05" db="EMBL/GenBank/DDBJ databases">
        <authorList>
            <person name="Colautti A."/>
            <person name="Iacumin L."/>
        </authorList>
    </citation>
    <scope>NUCLEOTIDE SEQUENCE</scope>
    <source>
        <strain evidence="3">SK 55</strain>
    </source>
</reference>
<sequence>MGLKYVEQIKSIVLTLLVVLSVSLTFTIWTYTPTYETIQHAPVLNISIAEQQRVDDVIKPYKMIASREDNMTGSMSPFDLERVVNVMKNWEISDLTLETNNLSAVELNELIHSHNRYTLFFPDDVPFPVYDIILPFSITNPPENGFDRLIVNWNRTENGELKIYFASSKSKTLYSAIAGNVDMNVLKQKIVSPTAEFAKFTEIQRKGKSSLFVSAQDVESIRYTYYLKEIDTNRFREALFSDPNLIRQSPVGATNEEYSDGTSLMNVNLLERTLSFVNPSAETFVPAVPSKLVFDSLDFVNEHGGWTDEYRFASINPDNQQIDYQLYLLGYPVFSDETSTKITAFWGDPGIYRYWRPYYTLDLSLPFDTVISTLPSGEKASRVMKNVNELDFNNVDEITTGYYLTRDNDQRLLILEPSWFYLSNNQWSRISSDVLGGGKFGLE</sequence>
<dbReference type="Pfam" id="PF07435">
    <property type="entry name" value="YycH"/>
    <property type="match status" value="1"/>
</dbReference>
<feature type="transmembrane region" description="Helical" evidence="1">
    <location>
        <begin position="12"/>
        <end position="31"/>
    </location>
</feature>
<evidence type="ECO:0000313" key="4">
    <source>
        <dbReference type="Proteomes" id="UP001152173"/>
    </source>
</evidence>
<name>A0A9X3LI52_9BACL</name>
<evidence type="ECO:0000313" key="3">
    <source>
        <dbReference type="EMBL" id="MCZ8538378.1"/>
    </source>
</evidence>
<evidence type="ECO:0000259" key="2">
    <source>
        <dbReference type="Pfam" id="PF07435"/>
    </source>
</evidence>
<dbReference type="Gene3D" id="3.10.450.310">
    <property type="match status" value="1"/>
</dbReference>
<keyword evidence="4" id="KW-1185">Reference proteome</keyword>
<accession>A0A9X3LI52</accession>
<keyword evidence="1" id="KW-0812">Transmembrane</keyword>